<reference evidence="2" key="1">
    <citation type="submission" date="2020-07" db="EMBL/GenBank/DDBJ databases">
        <title>The High-quality genome of the commercially important snow crab, Chionoecetes opilio.</title>
        <authorList>
            <person name="Jeong J.-H."/>
            <person name="Ryu S."/>
        </authorList>
    </citation>
    <scope>NUCLEOTIDE SEQUENCE</scope>
    <source>
        <strain evidence="2">MADBK_172401_WGS</strain>
        <tissue evidence="2">Digestive gland</tissue>
    </source>
</reference>
<dbReference type="AlphaFoldDB" id="A0A8J4XLS1"/>
<accession>A0A8J4XLS1</accession>
<feature type="compositionally biased region" description="Basic residues" evidence="1">
    <location>
        <begin position="490"/>
        <end position="500"/>
    </location>
</feature>
<dbReference type="EMBL" id="JACEEZ010025029">
    <property type="protein sequence ID" value="KAG0705543.1"/>
    <property type="molecule type" value="Genomic_DNA"/>
</dbReference>
<dbReference type="Proteomes" id="UP000770661">
    <property type="component" value="Unassembled WGS sequence"/>
</dbReference>
<sequence length="543" mass="57920">MRKGRPSPRPFPLPRRSACPTRGRRALWRPASKKEGRRRAVGQSGPRKTVSNHPGGQHSLRPGCPKPGQEALGKGGSEARATLGGRLVDSSGPRAKGPRPRAPEPGRPTPWEKEDPGGHPHGGEHFPGLPLPTRRAPTNTSGPPPRNPPGRDGLGAGEDTRVTFSSGRPRKASRQEPSGPVEALSQRQGGPSGGGEAPNMHHRRSTKPDRQFPHGRPGREKSDQRRGRRALRQLNEEGNRKRSTGRRVAAPESPGEKSSSFTGFARHGRSLAEKKNGTPGGNSHHTLEKPPEARGKRDRGPGTEKGPRFTTGGTRSPHFGRSRPALIQGNRSWASEGEAPGGAPPWFLQSTGSILTKLGSASKEARASKAAARRNRRLGSRELSARERNPAVEEGLLSPVHPGATHLQVRNWAPGAVPPDDRWQQAARQPSHKTTGGGIGAQVNRTEEEGGSPKASSAAGRGEVHLEGTSEGKRRRKGPGGQEARGGSPRNRRVGPRRAHPFPVGAHQRESSPTTTDSEGGTGEREAGDGDLRRPVSENGTQK</sequence>
<keyword evidence="3" id="KW-1185">Reference proteome</keyword>
<feature type="region of interest" description="Disordered" evidence="1">
    <location>
        <begin position="1"/>
        <end position="348"/>
    </location>
</feature>
<feature type="compositionally biased region" description="Low complexity" evidence="1">
    <location>
        <begin position="126"/>
        <end position="141"/>
    </location>
</feature>
<feature type="compositionally biased region" description="Basic and acidic residues" evidence="1">
    <location>
        <begin position="110"/>
        <end position="124"/>
    </location>
</feature>
<proteinExistence type="predicted"/>
<feature type="compositionally biased region" description="Basic and acidic residues" evidence="1">
    <location>
        <begin position="206"/>
        <end position="225"/>
    </location>
</feature>
<feature type="compositionally biased region" description="Basic and acidic residues" evidence="1">
    <location>
        <begin position="462"/>
        <end position="472"/>
    </location>
</feature>
<feature type="region of interest" description="Disordered" evidence="1">
    <location>
        <begin position="365"/>
        <end position="543"/>
    </location>
</feature>
<feature type="compositionally biased region" description="Basic and acidic residues" evidence="1">
    <location>
        <begin position="285"/>
        <end position="307"/>
    </location>
</feature>
<gene>
    <name evidence="2" type="ORF">GWK47_024487</name>
</gene>
<protein>
    <submittedName>
        <fullName evidence="2">Uncharacterized protein</fullName>
    </submittedName>
</protein>
<evidence type="ECO:0000256" key="1">
    <source>
        <dbReference type="SAM" id="MobiDB-lite"/>
    </source>
</evidence>
<comment type="caution">
    <text evidence="2">The sequence shown here is derived from an EMBL/GenBank/DDBJ whole genome shotgun (WGS) entry which is preliminary data.</text>
</comment>
<evidence type="ECO:0000313" key="2">
    <source>
        <dbReference type="EMBL" id="KAG0705543.1"/>
    </source>
</evidence>
<feature type="compositionally biased region" description="Basic and acidic residues" evidence="1">
    <location>
        <begin position="522"/>
        <end position="536"/>
    </location>
</feature>
<name>A0A8J4XLS1_CHIOP</name>
<organism evidence="2 3">
    <name type="scientific">Chionoecetes opilio</name>
    <name type="common">Atlantic snow crab</name>
    <name type="synonym">Cancer opilio</name>
    <dbReference type="NCBI Taxonomy" id="41210"/>
    <lineage>
        <taxon>Eukaryota</taxon>
        <taxon>Metazoa</taxon>
        <taxon>Ecdysozoa</taxon>
        <taxon>Arthropoda</taxon>
        <taxon>Crustacea</taxon>
        <taxon>Multicrustacea</taxon>
        <taxon>Malacostraca</taxon>
        <taxon>Eumalacostraca</taxon>
        <taxon>Eucarida</taxon>
        <taxon>Decapoda</taxon>
        <taxon>Pleocyemata</taxon>
        <taxon>Brachyura</taxon>
        <taxon>Eubrachyura</taxon>
        <taxon>Majoidea</taxon>
        <taxon>Majidae</taxon>
        <taxon>Chionoecetes</taxon>
    </lineage>
</organism>
<feature type="compositionally biased region" description="Basic and acidic residues" evidence="1">
    <location>
        <begin position="379"/>
        <end position="391"/>
    </location>
</feature>
<evidence type="ECO:0000313" key="3">
    <source>
        <dbReference type="Proteomes" id="UP000770661"/>
    </source>
</evidence>